<dbReference type="OrthoDB" id="2990512at2"/>
<feature type="transmembrane region" description="Helical" evidence="1">
    <location>
        <begin position="45"/>
        <end position="63"/>
    </location>
</feature>
<proteinExistence type="predicted"/>
<organism evidence="2 3">
    <name type="scientific">Cohnella fermenti</name>
    <dbReference type="NCBI Taxonomy" id="2565925"/>
    <lineage>
        <taxon>Bacteria</taxon>
        <taxon>Bacillati</taxon>
        <taxon>Bacillota</taxon>
        <taxon>Bacilli</taxon>
        <taxon>Bacillales</taxon>
        <taxon>Paenibacillaceae</taxon>
        <taxon>Cohnella</taxon>
    </lineage>
</organism>
<keyword evidence="3" id="KW-1185">Reference proteome</keyword>
<keyword evidence="1" id="KW-1133">Transmembrane helix</keyword>
<evidence type="ECO:0008006" key="4">
    <source>
        <dbReference type="Google" id="ProtNLM"/>
    </source>
</evidence>
<feature type="transmembrane region" description="Helical" evidence="1">
    <location>
        <begin position="69"/>
        <end position="87"/>
    </location>
</feature>
<keyword evidence="1" id="KW-0472">Membrane</keyword>
<reference evidence="2 3" key="1">
    <citation type="submission" date="2019-04" db="EMBL/GenBank/DDBJ databases">
        <title>Cohnella sp. nov. isolated from preserved vegetables.</title>
        <authorList>
            <person name="Lin S.-Y."/>
            <person name="Hung M.-H."/>
            <person name="Young C.-C."/>
        </authorList>
    </citation>
    <scope>NUCLEOTIDE SEQUENCE [LARGE SCALE GENOMIC DNA]</scope>
    <source>
        <strain evidence="2 3">CC-MHH1044</strain>
    </source>
</reference>
<sequence>MESALQWVLGVLVIVSSVLSVFFSYRSRRSSDTILRGLYGARMNICLGLTLILLALIQMLLFSGSTLRVIIGAIFLVLGLFNLFAGMRNHSYFTKHRSSAR</sequence>
<keyword evidence="1" id="KW-0812">Transmembrane</keyword>
<protein>
    <recommendedName>
        <fullName evidence="4">YtpI-like protein</fullName>
    </recommendedName>
</protein>
<dbReference type="AlphaFoldDB" id="A0A4S4BGF7"/>
<dbReference type="Proteomes" id="UP000310636">
    <property type="component" value="Unassembled WGS sequence"/>
</dbReference>
<dbReference type="Pfam" id="PF14007">
    <property type="entry name" value="YtpI"/>
    <property type="match status" value="1"/>
</dbReference>
<name>A0A4S4BGF7_9BACL</name>
<gene>
    <name evidence="2" type="ORF">E6C55_29775</name>
</gene>
<evidence type="ECO:0000256" key="1">
    <source>
        <dbReference type="SAM" id="Phobius"/>
    </source>
</evidence>
<dbReference type="RefSeq" id="WP_136373481.1">
    <property type="nucleotide sequence ID" value="NZ_SSOB01000058.1"/>
</dbReference>
<accession>A0A4S4BGF7</accession>
<dbReference type="InterPro" id="IPR025618">
    <property type="entry name" value="YtpI"/>
</dbReference>
<dbReference type="EMBL" id="SSOB01000058">
    <property type="protein sequence ID" value="THF73310.1"/>
    <property type="molecule type" value="Genomic_DNA"/>
</dbReference>
<comment type="caution">
    <text evidence="2">The sequence shown here is derived from an EMBL/GenBank/DDBJ whole genome shotgun (WGS) entry which is preliminary data.</text>
</comment>
<evidence type="ECO:0000313" key="3">
    <source>
        <dbReference type="Proteomes" id="UP000310636"/>
    </source>
</evidence>
<evidence type="ECO:0000313" key="2">
    <source>
        <dbReference type="EMBL" id="THF73310.1"/>
    </source>
</evidence>
<feature type="transmembrane region" description="Helical" evidence="1">
    <location>
        <begin position="6"/>
        <end position="25"/>
    </location>
</feature>